<evidence type="ECO:0000313" key="1">
    <source>
        <dbReference type="EMBL" id="JAE34851.1"/>
    </source>
</evidence>
<protein>
    <submittedName>
        <fullName evidence="1">Uncharacterized protein</fullName>
    </submittedName>
</protein>
<organism evidence="1">
    <name type="scientific">Arundo donax</name>
    <name type="common">Giant reed</name>
    <name type="synonym">Donax arundinaceus</name>
    <dbReference type="NCBI Taxonomy" id="35708"/>
    <lineage>
        <taxon>Eukaryota</taxon>
        <taxon>Viridiplantae</taxon>
        <taxon>Streptophyta</taxon>
        <taxon>Embryophyta</taxon>
        <taxon>Tracheophyta</taxon>
        <taxon>Spermatophyta</taxon>
        <taxon>Magnoliopsida</taxon>
        <taxon>Liliopsida</taxon>
        <taxon>Poales</taxon>
        <taxon>Poaceae</taxon>
        <taxon>PACMAD clade</taxon>
        <taxon>Arundinoideae</taxon>
        <taxon>Arundineae</taxon>
        <taxon>Arundo</taxon>
    </lineage>
</organism>
<dbReference type="AlphaFoldDB" id="A0A0A9HJ01"/>
<name>A0A0A9HJ01_ARUDO</name>
<dbReference type="EMBL" id="GBRH01163045">
    <property type="protein sequence ID" value="JAE34851.1"/>
    <property type="molecule type" value="Transcribed_RNA"/>
</dbReference>
<accession>A0A0A9HJ01</accession>
<sequence>MVAKTMATLKKRSAVAQTCCNPTSFCRIFSMMKVDTIFESSLPVSMICKHRGMISLCSRKLIIPVSSALARAPITLRVVKRRYSKGPAVLVVPKNGYKYRGILAFMKEVLVQGCDATV</sequence>
<proteinExistence type="predicted"/>
<reference evidence="1" key="1">
    <citation type="submission" date="2014-09" db="EMBL/GenBank/DDBJ databases">
        <authorList>
            <person name="Magalhaes I.L.F."/>
            <person name="Oliveira U."/>
            <person name="Santos F.R."/>
            <person name="Vidigal T.H.D.A."/>
            <person name="Brescovit A.D."/>
            <person name="Santos A.J."/>
        </authorList>
    </citation>
    <scope>NUCLEOTIDE SEQUENCE</scope>
    <source>
        <tissue evidence="1">Shoot tissue taken approximately 20 cm above the soil surface</tissue>
    </source>
</reference>
<reference evidence="1" key="2">
    <citation type="journal article" date="2015" name="Data Brief">
        <title>Shoot transcriptome of the giant reed, Arundo donax.</title>
        <authorList>
            <person name="Barrero R.A."/>
            <person name="Guerrero F.D."/>
            <person name="Moolhuijzen P."/>
            <person name="Goolsby J.A."/>
            <person name="Tidwell J."/>
            <person name="Bellgard S.E."/>
            <person name="Bellgard M.I."/>
        </authorList>
    </citation>
    <scope>NUCLEOTIDE SEQUENCE</scope>
    <source>
        <tissue evidence="1">Shoot tissue taken approximately 20 cm above the soil surface</tissue>
    </source>
</reference>